<keyword evidence="7" id="KW-1185">Reference proteome</keyword>
<dbReference type="EMBL" id="JANBOJ010000068">
    <property type="protein sequence ID" value="KAJ1723394.1"/>
    <property type="molecule type" value="Genomic_DNA"/>
</dbReference>
<feature type="repeat" description="WD" evidence="4">
    <location>
        <begin position="380"/>
        <end position="422"/>
    </location>
</feature>
<dbReference type="SMART" id="SM00320">
    <property type="entry name" value="WD40"/>
    <property type="match status" value="5"/>
</dbReference>
<keyword evidence="3" id="KW-0677">Repeat</keyword>
<name>A0A9W7Y3P5_9FUNG</name>
<dbReference type="PROSITE" id="PS50294">
    <property type="entry name" value="WD_REPEATS_REGION"/>
    <property type="match status" value="2"/>
</dbReference>
<dbReference type="Pfam" id="PF00400">
    <property type="entry name" value="WD40"/>
    <property type="match status" value="3"/>
</dbReference>
<feature type="repeat" description="WD" evidence="4">
    <location>
        <begin position="246"/>
        <end position="288"/>
    </location>
</feature>
<dbReference type="PROSITE" id="PS00678">
    <property type="entry name" value="WD_REPEATS_1"/>
    <property type="match status" value="2"/>
</dbReference>
<dbReference type="InterPro" id="IPR001680">
    <property type="entry name" value="WD40_rpt"/>
</dbReference>
<dbReference type="AlphaFoldDB" id="A0A9W7Y3P5"/>
<evidence type="ECO:0000313" key="7">
    <source>
        <dbReference type="Proteomes" id="UP001149813"/>
    </source>
</evidence>
<dbReference type="InterPro" id="IPR044285">
    <property type="entry name" value="PWP1"/>
</dbReference>
<dbReference type="InterPro" id="IPR019775">
    <property type="entry name" value="WD40_repeat_CS"/>
</dbReference>
<protein>
    <submittedName>
        <fullName evidence="6">rRNA-processing protein</fullName>
    </submittedName>
</protein>
<feature type="compositionally biased region" description="Acidic residues" evidence="5">
    <location>
        <begin position="76"/>
        <end position="87"/>
    </location>
</feature>
<dbReference type="InterPro" id="IPR020472">
    <property type="entry name" value="WD40_PAC1"/>
</dbReference>
<dbReference type="Gene3D" id="2.130.10.10">
    <property type="entry name" value="YVTN repeat-like/Quinoprotein amine dehydrogenase"/>
    <property type="match status" value="2"/>
</dbReference>
<evidence type="ECO:0000256" key="4">
    <source>
        <dbReference type="PROSITE-ProRule" id="PRU00221"/>
    </source>
</evidence>
<dbReference type="PANTHER" id="PTHR14091:SF0">
    <property type="entry name" value="PERIODIC TRYPTOPHAN PROTEIN 1 HOMOLOG"/>
    <property type="match status" value="1"/>
</dbReference>
<dbReference type="PANTHER" id="PTHR14091">
    <property type="entry name" value="PERIODIC TRYPTOPHAN PROTEIN 1"/>
    <property type="match status" value="1"/>
</dbReference>
<evidence type="ECO:0000256" key="2">
    <source>
        <dbReference type="ARBA" id="ARBA00022574"/>
    </source>
</evidence>
<evidence type="ECO:0000256" key="3">
    <source>
        <dbReference type="ARBA" id="ARBA00022737"/>
    </source>
</evidence>
<feature type="region of interest" description="Disordered" evidence="5">
    <location>
        <begin position="493"/>
        <end position="536"/>
    </location>
</feature>
<dbReference type="PROSITE" id="PS50082">
    <property type="entry name" value="WD_REPEATS_2"/>
    <property type="match status" value="2"/>
</dbReference>
<evidence type="ECO:0000256" key="1">
    <source>
        <dbReference type="ARBA" id="ARBA00022553"/>
    </source>
</evidence>
<dbReference type="InterPro" id="IPR036322">
    <property type="entry name" value="WD40_repeat_dom_sf"/>
</dbReference>
<dbReference type="GO" id="GO:0006364">
    <property type="term" value="P:rRNA processing"/>
    <property type="evidence" value="ECO:0007669"/>
    <property type="project" value="InterPro"/>
</dbReference>
<comment type="caution">
    <text evidence="6">The sequence shown here is derived from an EMBL/GenBank/DDBJ whole genome shotgun (WGS) entry which is preliminary data.</text>
</comment>
<dbReference type="SUPFAM" id="SSF50978">
    <property type="entry name" value="WD40 repeat-like"/>
    <property type="match status" value="1"/>
</dbReference>
<organism evidence="6 7">
    <name type="scientific">Coemansia erecta</name>
    <dbReference type="NCBI Taxonomy" id="147472"/>
    <lineage>
        <taxon>Eukaryota</taxon>
        <taxon>Fungi</taxon>
        <taxon>Fungi incertae sedis</taxon>
        <taxon>Zoopagomycota</taxon>
        <taxon>Kickxellomycotina</taxon>
        <taxon>Kickxellomycetes</taxon>
        <taxon>Kickxellales</taxon>
        <taxon>Kickxellaceae</taxon>
        <taxon>Coemansia</taxon>
    </lineage>
</organism>
<feature type="compositionally biased region" description="Basic and acidic residues" evidence="5">
    <location>
        <begin position="497"/>
        <end position="511"/>
    </location>
</feature>
<proteinExistence type="predicted"/>
<feature type="compositionally biased region" description="Acidic residues" evidence="5">
    <location>
        <begin position="521"/>
        <end position="536"/>
    </location>
</feature>
<gene>
    <name evidence="6" type="primary">PWP1</name>
    <name evidence="6" type="ORF">LPJ53_002258</name>
</gene>
<evidence type="ECO:0000313" key="6">
    <source>
        <dbReference type="EMBL" id="KAJ1723394.1"/>
    </source>
</evidence>
<dbReference type="Proteomes" id="UP001149813">
    <property type="component" value="Unassembled WGS sequence"/>
</dbReference>
<keyword evidence="1" id="KW-0597">Phosphoprotein</keyword>
<evidence type="ECO:0000256" key="5">
    <source>
        <dbReference type="SAM" id="MobiDB-lite"/>
    </source>
</evidence>
<keyword evidence="2 4" id="KW-0853">WD repeat</keyword>
<accession>A0A9W7Y3P5</accession>
<reference evidence="6" key="1">
    <citation type="submission" date="2022-07" db="EMBL/GenBank/DDBJ databases">
        <title>Phylogenomic reconstructions and comparative analyses of Kickxellomycotina fungi.</title>
        <authorList>
            <person name="Reynolds N.K."/>
            <person name="Stajich J.E."/>
            <person name="Barry K."/>
            <person name="Grigoriev I.V."/>
            <person name="Crous P."/>
            <person name="Smith M.E."/>
        </authorList>
    </citation>
    <scope>NUCLEOTIDE SEQUENCE</scope>
    <source>
        <strain evidence="6">NBRC 32514</strain>
    </source>
</reference>
<sequence length="536" mass="57850">MISAVAWIRKGVAAEKPTKYEMTEEEFARLQAVADAEIGSAKRELKKKSKLDASILNDPALKDFNLEDYSSASEAGDSDGDSDDEEGERAGAGDVNVFSNIKGLSYYADGSEDPYLQQDDGSDEEAEEMRIFNSDNLLLVAKTEDDISSLEVCVFESEGDNLFVHHDFMLPAFPLCVEWMDFRVGRKAAASSSDNAGSAGNYVAVGTFEPRIEIWDLDTTDNAYPDLVLGSSDRKQLRRLRGKPHAEFHTDAIMGLSWNRLARNLLASSSADTTVKLWDLAAATCVQSYDHHKGKVQAVQWHPSEASVMLTGAYDRRVAAFDSRAPAAVSWWQTDADVESIMWDVHSPSHFYVATESGAVRYYDVRNVQGGKGADPVYTLVAHAEAVSAMDQHPGVRGLLVTGSADETVKVWDVRDGRPSMVVSRNPDVGGVFAARFCPDEPMLLAVAGSGGETRIWDMATNPHVRSVFGGAAAAAAAAVQEKPLVGVVDEAEADADDTREAVLAEMHGGDAAEAAGQGSSDDDDEDDEDAAMESD</sequence>
<dbReference type="GO" id="GO:0005634">
    <property type="term" value="C:nucleus"/>
    <property type="evidence" value="ECO:0007669"/>
    <property type="project" value="TreeGrafter"/>
</dbReference>
<dbReference type="InterPro" id="IPR015943">
    <property type="entry name" value="WD40/YVTN_repeat-like_dom_sf"/>
</dbReference>
<feature type="region of interest" description="Disordered" evidence="5">
    <location>
        <begin position="70"/>
        <end position="92"/>
    </location>
</feature>
<dbReference type="OrthoDB" id="270624at2759"/>
<dbReference type="PRINTS" id="PR00320">
    <property type="entry name" value="GPROTEINBRPT"/>
</dbReference>